<sequence>MLETRRSNHKNKVILTVALTGAIPTKKDHANLPTQPEEIAKAAIECYEAGASVVHIHVRDDDDKSSMCFEKFKETVELIRAAKCPILLNLTTSGAQNQTYEDRIKPFRELKPDLASFDAGTMNWLNSDVFMNEPKFLEVLGTEMQKVNVKPEIEVFDMGMLNNALYYIKKGIIKEPAHFQLCLGAPGGMQATAESLLYLVNHLPEDCTWSTFGIGKGAMEITMAALALGGNIRVGLEDNVYYHYGQLAKSNVDFVERVKRLAHEMNKTIATPEEAKEILKIK</sequence>
<dbReference type="Proteomes" id="UP000287601">
    <property type="component" value="Chromosome"/>
</dbReference>
<keyword evidence="4" id="KW-0862">Zinc</keyword>
<proteinExistence type="predicted"/>
<gene>
    <name evidence="5" type="ORF">EQM06_00105</name>
</gene>
<dbReference type="PANTHER" id="PTHR37418">
    <property type="entry name" value="3-KETO-5-AMINOHEXANOATE CLEAVAGE ENZYME-RELATED"/>
    <property type="match status" value="1"/>
</dbReference>
<organism evidence="5 6">
    <name type="scientific">Aminipila luticellarii</name>
    <dbReference type="NCBI Taxonomy" id="2507160"/>
    <lineage>
        <taxon>Bacteria</taxon>
        <taxon>Bacillati</taxon>
        <taxon>Bacillota</taxon>
        <taxon>Clostridia</taxon>
        <taxon>Peptostreptococcales</taxon>
        <taxon>Anaerovoracaceae</taxon>
        <taxon>Aminipila</taxon>
    </lineage>
</organism>
<evidence type="ECO:0000256" key="1">
    <source>
        <dbReference type="ARBA" id="ARBA00001947"/>
    </source>
</evidence>
<dbReference type="GO" id="GO:0043720">
    <property type="term" value="F:3-keto-5-aminohexanoate cleavage activity"/>
    <property type="evidence" value="ECO:0007669"/>
    <property type="project" value="InterPro"/>
</dbReference>
<dbReference type="Pfam" id="PF05853">
    <property type="entry name" value="BKACE"/>
    <property type="match status" value="1"/>
</dbReference>
<dbReference type="GO" id="GO:0046872">
    <property type="term" value="F:metal ion binding"/>
    <property type="evidence" value="ECO:0007669"/>
    <property type="project" value="UniProtKB-KW"/>
</dbReference>
<evidence type="ECO:0000256" key="2">
    <source>
        <dbReference type="ARBA" id="ARBA00022679"/>
    </source>
</evidence>
<evidence type="ECO:0000313" key="5">
    <source>
        <dbReference type="EMBL" id="QAT41749.1"/>
    </source>
</evidence>
<dbReference type="Gene3D" id="3.20.20.70">
    <property type="entry name" value="Aldolase class I"/>
    <property type="match status" value="1"/>
</dbReference>
<keyword evidence="3" id="KW-0479">Metal-binding</keyword>
<comment type="cofactor">
    <cofactor evidence="1">
        <name>Zn(2+)</name>
        <dbReference type="ChEBI" id="CHEBI:29105"/>
    </cofactor>
</comment>
<dbReference type="EMBL" id="CP035281">
    <property type="protein sequence ID" value="QAT41749.1"/>
    <property type="molecule type" value="Genomic_DNA"/>
</dbReference>
<evidence type="ECO:0000256" key="3">
    <source>
        <dbReference type="ARBA" id="ARBA00022723"/>
    </source>
</evidence>
<dbReference type="InterPro" id="IPR013785">
    <property type="entry name" value="Aldolase_TIM"/>
</dbReference>
<name>A0A410PS83_9FIRM</name>
<reference evidence="5 6" key="1">
    <citation type="submission" date="2019-01" db="EMBL/GenBank/DDBJ databases">
        <title>Draft genomes of a novel of Aminipila strains.</title>
        <authorList>
            <person name="Ma S."/>
        </authorList>
    </citation>
    <scope>NUCLEOTIDE SEQUENCE [LARGE SCALE GENOMIC DNA]</scope>
    <source>
        <strain evidence="6">JN-39</strain>
    </source>
</reference>
<dbReference type="InterPro" id="IPR008567">
    <property type="entry name" value="BKACE"/>
</dbReference>
<evidence type="ECO:0000256" key="4">
    <source>
        <dbReference type="ARBA" id="ARBA00022833"/>
    </source>
</evidence>
<dbReference type="PANTHER" id="PTHR37418:SF2">
    <property type="entry name" value="3-KETO-5-AMINOHEXANOATE CLEAVAGE ENZYME"/>
    <property type="match status" value="1"/>
</dbReference>
<dbReference type="KEGG" id="amij:EQM06_00105"/>
<keyword evidence="2" id="KW-0808">Transferase</keyword>
<dbReference type="RefSeq" id="WP_128744403.1">
    <property type="nucleotide sequence ID" value="NZ_CP035281.1"/>
</dbReference>
<accession>A0A410PS83</accession>
<evidence type="ECO:0000313" key="6">
    <source>
        <dbReference type="Proteomes" id="UP000287601"/>
    </source>
</evidence>
<dbReference type="AlphaFoldDB" id="A0A410PS83"/>
<protein>
    <submittedName>
        <fullName evidence="5">3-keto-5-aminohexanoate cleavage protein</fullName>
    </submittedName>
</protein>
<dbReference type="OrthoDB" id="63399at2"/>
<keyword evidence="6" id="KW-1185">Reference proteome</keyword>